<gene>
    <name evidence="4" type="primary">dacC</name>
    <name evidence="4" type="ORF">Chls_900</name>
    <name evidence="5" type="ORF">INQ84_00780</name>
</gene>
<sequence>MRIFSVLCRFFVCFISFYPHSLPLFAEAPSISTKGIAAAVVHANSGVVLKEKNLNQTIFPASMTKIATALLILRQYPDVLTRFITIRREPLTSITPQAKHQSGYRSPPHWLETDGMTIQLKVKEEVSGWDLFHALLISSANDAANVLADACCQSVPAFMRQLNDFLKELGCQNTHFNSPHGLHHPDHYTTARDLAIIMKEALKEPLFRQVIRTASYTMEATNLSPERVLSSTNRLLSSSSTYFYPPCLGGKTGTTKSAGKNIVFAAEKNSRSIIVVAAGYFGPAEQLYQDAIALCEDLFNEQPLRCFLISPASLYPVQTKLGTITAPISQGIYYDFYPSEGDPLLSLSLKSQKISFPIRQGDLLGNWILSSPSGEQVFSIPFLAESDILPSFKQRILLIGLQILTMYKTYALILLFFWLYRKKKLSRATRTFSNPFFS</sequence>
<evidence type="ECO:0000313" key="6">
    <source>
        <dbReference type="Proteomes" id="UP000512184"/>
    </source>
</evidence>
<name>A0AAQ0ELL8_9CHLA</name>
<evidence type="ECO:0000313" key="7">
    <source>
        <dbReference type="Proteomes" id="UP000825134"/>
    </source>
</evidence>
<organism evidence="5 7">
    <name type="scientific">Chlamydia suis</name>
    <dbReference type="NCBI Taxonomy" id="83559"/>
    <lineage>
        <taxon>Bacteria</taxon>
        <taxon>Pseudomonadati</taxon>
        <taxon>Chlamydiota</taxon>
        <taxon>Chlamydiia</taxon>
        <taxon>Chlamydiales</taxon>
        <taxon>Chlamydiaceae</taxon>
        <taxon>Chlamydia/Chlamydophila group</taxon>
        <taxon>Chlamydia</taxon>
    </lineage>
</organism>
<evidence type="ECO:0000259" key="3">
    <source>
        <dbReference type="Pfam" id="PF00768"/>
    </source>
</evidence>
<keyword evidence="1" id="KW-0812">Transmembrane</keyword>
<dbReference type="RefSeq" id="WP_080122454.1">
    <property type="nucleotide sequence ID" value="NZ_CP035278.1"/>
</dbReference>
<dbReference type="Pfam" id="PF00768">
    <property type="entry name" value="Peptidase_S11"/>
    <property type="match status" value="1"/>
</dbReference>
<evidence type="ECO:0000313" key="5">
    <source>
        <dbReference type="EMBL" id="QYC74537.1"/>
    </source>
</evidence>
<dbReference type="InterPro" id="IPR001967">
    <property type="entry name" value="Peptidase_S11_N"/>
</dbReference>
<evidence type="ECO:0000256" key="2">
    <source>
        <dbReference type="SAM" id="SignalP"/>
    </source>
</evidence>
<reference evidence="5" key="2">
    <citation type="journal article" date="2021" name="Front. Microbiol.">
        <title>Generation of Tetracycline and Rifamycin Resistant Chlamydia Suis Recombinants.</title>
        <authorList>
            <person name="Marti H."/>
            <person name="Bommana S."/>
            <person name="Read T.D."/>
            <person name="Pesch T."/>
            <person name="Prahauser B."/>
            <person name="Dean D."/>
            <person name="Borel N."/>
        </authorList>
    </citation>
    <scope>NUCLEOTIDE SEQUENCE</scope>
    <source>
        <strain evidence="5">208.1</strain>
    </source>
</reference>
<dbReference type="PANTHER" id="PTHR21581:SF26">
    <property type="entry name" value="D-ALANYL-D-ALANINE ENDOPEPTIDASE"/>
    <property type="match status" value="1"/>
</dbReference>
<keyword evidence="4" id="KW-0378">Hydrolase</keyword>
<reference evidence="4 6" key="1">
    <citation type="submission" date="2019-01" db="EMBL/GenBank/DDBJ databases">
        <title>Whole genome sequencing and annotation enables comparative genome analysis that reveals unique features of the Chlamydia suis R19 Genome.</title>
        <authorList>
            <person name="Dimond Z.E."/>
        </authorList>
    </citation>
    <scope>NUCLEOTIDE SEQUENCE [LARGE SCALE GENOMIC DNA]</scope>
    <source>
        <strain evidence="4 6">R19</strain>
    </source>
</reference>
<dbReference type="InterPro" id="IPR012338">
    <property type="entry name" value="Beta-lactam/transpept-like"/>
</dbReference>
<dbReference type="PANTHER" id="PTHR21581">
    <property type="entry name" value="D-ALANYL-D-ALANINE CARBOXYPEPTIDASE"/>
    <property type="match status" value="1"/>
</dbReference>
<keyword evidence="6" id="KW-1185">Reference proteome</keyword>
<protein>
    <submittedName>
        <fullName evidence="5">D-alanyl-D-alanine carboxypeptidase</fullName>
        <ecNumber evidence="4">3.4.16.4</ecNumber>
    </submittedName>
</protein>
<dbReference type="Gene3D" id="3.40.710.10">
    <property type="entry name" value="DD-peptidase/beta-lactamase superfamily"/>
    <property type="match status" value="1"/>
</dbReference>
<keyword evidence="5" id="KW-0121">Carboxypeptidase</keyword>
<dbReference type="GO" id="GO:0009002">
    <property type="term" value="F:serine-type D-Ala-D-Ala carboxypeptidase activity"/>
    <property type="evidence" value="ECO:0007669"/>
    <property type="project" value="UniProtKB-EC"/>
</dbReference>
<feature type="transmembrane region" description="Helical" evidence="1">
    <location>
        <begin position="396"/>
        <end position="420"/>
    </location>
</feature>
<accession>A0AAQ0ELL8</accession>
<proteinExistence type="predicted"/>
<dbReference type="Proteomes" id="UP000512184">
    <property type="component" value="Chromosome"/>
</dbReference>
<keyword evidence="1" id="KW-1133">Transmembrane helix</keyword>
<keyword evidence="2" id="KW-0732">Signal</keyword>
<dbReference type="SUPFAM" id="SSF56601">
    <property type="entry name" value="beta-lactamase/transpeptidase-like"/>
    <property type="match status" value="1"/>
</dbReference>
<keyword evidence="1" id="KW-0472">Membrane</keyword>
<evidence type="ECO:0000256" key="1">
    <source>
        <dbReference type="SAM" id="Phobius"/>
    </source>
</evidence>
<dbReference type="Proteomes" id="UP000825134">
    <property type="component" value="Chromosome"/>
</dbReference>
<dbReference type="EMBL" id="CP035278">
    <property type="protein sequence ID" value="QHP83775.1"/>
    <property type="molecule type" value="Genomic_DNA"/>
</dbReference>
<keyword evidence="5" id="KW-0645">Protease</keyword>
<dbReference type="EMBL" id="CP063185">
    <property type="protein sequence ID" value="QYC74537.1"/>
    <property type="molecule type" value="Genomic_DNA"/>
</dbReference>
<feature type="domain" description="Peptidase S11 D-alanyl-D-alanine carboxypeptidase A N-terminal" evidence="3">
    <location>
        <begin position="35"/>
        <end position="277"/>
    </location>
</feature>
<dbReference type="AlphaFoldDB" id="A0AAQ0ELL8"/>
<dbReference type="GO" id="GO:0006508">
    <property type="term" value="P:proteolysis"/>
    <property type="evidence" value="ECO:0007669"/>
    <property type="project" value="InterPro"/>
</dbReference>
<feature type="signal peptide" evidence="2">
    <location>
        <begin position="1"/>
        <end position="21"/>
    </location>
</feature>
<feature type="chain" id="PRO_5043023206" evidence="2">
    <location>
        <begin position="22"/>
        <end position="438"/>
    </location>
</feature>
<evidence type="ECO:0000313" key="4">
    <source>
        <dbReference type="EMBL" id="QHP83775.1"/>
    </source>
</evidence>
<dbReference type="EC" id="3.4.16.4" evidence="4"/>